<reference evidence="2" key="1">
    <citation type="journal article" date="2019" name="Int. J. Syst. Evol. Microbiol.">
        <title>The Global Catalogue of Microorganisms (GCM) 10K type strain sequencing project: providing services to taxonomists for standard genome sequencing and annotation.</title>
        <authorList>
            <consortium name="The Broad Institute Genomics Platform"/>
            <consortium name="The Broad Institute Genome Sequencing Center for Infectious Disease"/>
            <person name="Wu L."/>
            <person name="Ma J."/>
        </authorList>
    </citation>
    <scope>NUCLEOTIDE SEQUENCE [LARGE SCALE GENOMIC DNA]</scope>
    <source>
        <strain evidence="2">KCTC 52473</strain>
    </source>
</reference>
<evidence type="ECO:0008006" key="3">
    <source>
        <dbReference type="Google" id="ProtNLM"/>
    </source>
</evidence>
<protein>
    <recommendedName>
        <fullName evidence="3">Lipoprotein</fullName>
    </recommendedName>
</protein>
<dbReference type="Proteomes" id="UP001595478">
    <property type="component" value="Unassembled WGS sequence"/>
</dbReference>
<accession>A0ABV7FQW2</accession>
<organism evidence="1 2">
    <name type="scientific">Agaribacter flavus</name>
    <dbReference type="NCBI Taxonomy" id="1902781"/>
    <lineage>
        <taxon>Bacteria</taxon>
        <taxon>Pseudomonadati</taxon>
        <taxon>Pseudomonadota</taxon>
        <taxon>Gammaproteobacteria</taxon>
        <taxon>Alteromonadales</taxon>
        <taxon>Alteromonadaceae</taxon>
        <taxon>Agaribacter</taxon>
    </lineage>
</organism>
<feature type="non-terminal residue" evidence="1">
    <location>
        <position position="167"/>
    </location>
</feature>
<evidence type="ECO:0000313" key="2">
    <source>
        <dbReference type="Proteomes" id="UP001595478"/>
    </source>
</evidence>
<dbReference type="EMBL" id="JBHRSW010000014">
    <property type="protein sequence ID" value="MFC3121626.1"/>
    <property type="molecule type" value="Genomic_DNA"/>
</dbReference>
<name>A0ABV7FQW2_9ALTE</name>
<sequence length="167" mass="18868">MCVFFTLCACSKPSSEADIHKTSQTPPTPLLSLSELLSADDVRDSLMQASKLKDTEALKIWQSRLLSAADEVNLLPSERRLIEGPQGLIFLEFQGMKFNYQLDFDKAFFNFDDVNSVFKQYPAFESLHEQGRVLISKRDALIAKSAEELKKKGFKGDALSEAKLQWQ</sequence>
<keyword evidence="2" id="KW-1185">Reference proteome</keyword>
<proteinExistence type="predicted"/>
<gene>
    <name evidence="1" type="ORF">ACFOHL_08320</name>
</gene>
<comment type="caution">
    <text evidence="1">The sequence shown here is derived from an EMBL/GenBank/DDBJ whole genome shotgun (WGS) entry which is preliminary data.</text>
</comment>
<evidence type="ECO:0000313" key="1">
    <source>
        <dbReference type="EMBL" id="MFC3121626.1"/>
    </source>
</evidence>
<dbReference type="RefSeq" id="WP_376919762.1">
    <property type="nucleotide sequence ID" value="NZ_JBHRSW010000014.1"/>
</dbReference>